<dbReference type="EMBL" id="JBBPBM010002194">
    <property type="protein sequence ID" value="KAK8479849.1"/>
    <property type="molecule type" value="Genomic_DNA"/>
</dbReference>
<organism evidence="1 2">
    <name type="scientific">Hibiscus sabdariffa</name>
    <name type="common">roselle</name>
    <dbReference type="NCBI Taxonomy" id="183260"/>
    <lineage>
        <taxon>Eukaryota</taxon>
        <taxon>Viridiplantae</taxon>
        <taxon>Streptophyta</taxon>
        <taxon>Embryophyta</taxon>
        <taxon>Tracheophyta</taxon>
        <taxon>Spermatophyta</taxon>
        <taxon>Magnoliopsida</taxon>
        <taxon>eudicotyledons</taxon>
        <taxon>Gunneridae</taxon>
        <taxon>Pentapetalae</taxon>
        <taxon>rosids</taxon>
        <taxon>malvids</taxon>
        <taxon>Malvales</taxon>
        <taxon>Malvaceae</taxon>
        <taxon>Malvoideae</taxon>
        <taxon>Hibiscus</taxon>
    </lineage>
</organism>
<name>A0ABR1ZHE1_9ROSI</name>
<sequence length="185" mass="18763">MPLPVVLGVLDIEKDVLQKEASINTSPCVSPSLCVLPSRKISRHADSSLGVAGVAKNIIEHHDEVVSGNIRSATPAGGSPVVHGDSPVDCNSGMVHDDGQNPEVISVPASGSLSQCVSTPVHGIDPSGVCSTSGVASSDQSEHDVDVFSGNVGCSTSGEQISRGDEQAQDPATTIQAGPAAHLQL</sequence>
<evidence type="ECO:0000313" key="1">
    <source>
        <dbReference type="EMBL" id="KAK8479849.1"/>
    </source>
</evidence>
<protein>
    <submittedName>
        <fullName evidence="1">Uncharacterized protein</fullName>
    </submittedName>
</protein>
<reference evidence="1 2" key="1">
    <citation type="journal article" date="2024" name="G3 (Bethesda)">
        <title>Genome assembly of Hibiscus sabdariffa L. provides insights into metabolisms of medicinal natural products.</title>
        <authorList>
            <person name="Kim T."/>
        </authorList>
    </citation>
    <scope>NUCLEOTIDE SEQUENCE [LARGE SCALE GENOMIC DNA]</scope>
    <source>
        <strain evidence="1">TK-2024</strain>
        <tissue evidence="1">Old leaves</tissue>
    </source>
</reference>
<comment type="caution">
    <text evidence="1">The sequence shown here is derived from an EMBL/GenBank/DDBJ whole genome shotgun (WGS) entry which is preliminary data.</text>
</comment>
<accession>A0ABR1ZHE1</accession>
<proteinExistence type="predicted"/>
<gene>
    <name evidence="1" type="ORF">V6N12_009201</name>
</gene>
<dbReference type="Proteomes" id="UP001472677">
    <property type="component" value="Unassembled WGS sequence"/>
</dbReference>
<keyword evidence="2" id="KW-1185">Reference proteome</keyword>
<evidence type="ECO:0000313" key="2">
    <source>
        <dbReference type="Proteomes" id="UP001472677"/>
    </source>
</evidence>